<dbReference type="PRINTS" id="PR00315">
    <property type="entry name" value="ELONGATNFCT"/>
</dbReference>
<keyword evidence="3" id="KW-0378">Hydrolase</keyword>
<dbReference type="SUPFAM" id="SSF52540">
    <property type="entry name" value="P-loop containing nucleoside triphosphate hydrolases"/>
    <property type="match status" value="1"/>
</dbReference>
<dbReference type="InterPro" id="IPR047042">
    <property type="entry name" value="BipA_II"/>
</dbReference>
<evidence type="ECO:0000256" key="1">
    <source>
        <dbReference type="ARBA" id="ARBA00023134"/>
    </source>
</evidence>
<dbReference type="Gene3D" id="2.40.50.250">
    <property type="entry name" value="bipa protein"/>
    <property type="match status" value="1"/>
</dbReference>
<dbReference type="RefSeq" id="WP_085010849.1">
    <property type="nucleotide sequence ID" value="NZ_NAAD01000013.1"/>
</dbReference>
<dbReference type="CDD" id="cd16263">
    <property type="entry name" value="BipA_III"/>
    <property type="match status" value="1"/>
</dbReference>
<dbReference type="Pfam" id="PF21018">
    <property type="entry name" value="BipA_C"/>
    <property type="match status" value="1"/>
</dbReference>
<dbReference type="InterPro" id="IPR009000">
    <property type="entry name" value="Transl_B-barrel_sf"/>
</dbReference>
<dbReference type="GO" id="GO:0005525">
    <property type="term" value="F:GTP binding"/>
    <property type="evidence" value="ECO:0007669"/>
    <property type="project" value="UniProtKB-UniRule"/>
</dbReference>
<dbReference type="InterPro" id="IPR027417">
    <property type="entry name" value="P-loop_NTPase"/>
</dbReference>
<dbReference type="Gene3D" id="2.40.30.10">
    <property type="entry name" value="Translation factors"/>
    <property type="match status" value="1"/>
</dbReference>
<dbReference type="InterPro" id="IPR047043">
    <property type="entry name" value="BipA_III"/>
</dbReference>
<sequence>MQQEIRNIAIIAHVDHGKTTLVDAMLRQSGVFRENQEITERVMDSNDLEKERGITILSKNLSIHHSGLKINIVDTPGHADFGGEVERVLTMVDSVLLLVDAFDGPMPQTRFVLKKSLDLGLRPIVVINKIDRPGARPDDVVDMVFDLFCELNANEEQLDFPIVYSSAKLGFARFEIDSDNQDLEPLFDTIRDHVPAPTGDPQADFQLLVTSIDYDDYIGRIATGKIFNGRVKAGEQITMIKRDGSVIRGRISKLLGYQGLKQVELETAAAGDIVSIAGFEEIGIGETFAGGENPTALPCINIDEPTLSMNFIVSNSPFAGREGKYVTSRNIRDRLFRELRTNVSLRVEETDNTDTFKVSGRGELHLSILIENMRREGYEFSVSKPEVIFREENGQRVEPLENLTIDVPEEFQGTVIEKLGPRKAEMVAMENLDGVNRLEFVIPARGLIGFRTEFLTDTRGTGVMNHTFHSYGPYRGPIPGRKNGVLIAMEACETVAYGLFGLQDRGILFVGPGVSVYEGMIIGQHAKENDLVVNAGKGKKLTNVRASGSDEAVRLTPPRILSLEQALEFIDDDELVEVTPKSIRLRKKILNANERKKSEKRRNESS</sequence>
<comment type="subunit">
    <text evidence="3">Monomer.</text>
</comment>
<dbReference type="Gene3D" id="3.30.70.240">
    <property type="match status" value="1"/>
</dbReference>
<dbReference type="CDD" id="cd03710">
    <property type="entry name" value="BipA_TypA_C"/>
    <property type="match status" value="1"/>
</dbReference>
<keyword evidence="1 3" id="KW-0342">GTP-binding</keyword>
<dbReference type="PANTHER" id="PTHR42908">
    <property type="entry name" value="TRANSLATION ELONGATION FACTOR-RELATED"/>
    <property type="match status" value="1"/>
</dbReference>
<dbReference type="GO" id="GO:0019843">
    <property type="term" value="F:rRNA binding"/>
    <property type="evidence" value="ECO:0007669"/>
    <property type="project" value="UniProtKB-KW"/>
</dbReference>
<name>A0A1X0Y1L3_9BACT</name>
<dbReference type="GO" id="GO:0005829">
    <property type="term" value="C:cytosol"/>
    <property type="evidence" value="ECO:0007669"/>
    <property type="project" value="TreeGrafter"/>
</dbReference>
<dbReference type="Pfam" id="PF03144">
    <property type="entry name" value="GTP_EFTU_D2"/>
    <property type="match status" value="1"/>
</dbReference>
<evidence type="ECO:0000256" key="2">
    <source>
        <dbReference type="ARBA" id="ARBA00048548"/>
    </source>
</evidence>
<dbReference type="AlphaFoldDB" id="A0A1X0Y1L3"/>
<comment type="caution">
    <text evidence="5">The sequence shown here is derived from an EMBL/GenBank/DDBJ whole genome shotgun (WGS) entry which is preliminary data.</text>
</comment>
<keyword evidence="3" id="KW-0699">rRNA-binding</keyword>
<keyword evidence="3" id="KW-0694">RNA-binding</keyword>
<accession>A0A1X0Y1L3</accession>
<keyword evidence="3" id="KW-0547">Nucleotide-binding</keyword>
<dbReference type="PROSITE" id="PS51722">
    <property type="entry name" value="G_TR_2"/>
    <property type="match status" value="1"/>
</dbReference>
<dbReference type="FunFam" id="3.30.70.240:FF:000002">
    <property type="entry name" value="GTP-binding protein TypA"/>
    <property type="match status" value="1"/>
</dbReference>
<keyword evidence="3" id="KW-0690">Ribosome biogenesis</keyword>
<dbReference type="FunFam" id="2.40.50.250:FF:000001">
    <property type="entry name" value="GTP-binding protein TypA"/>
    <property type="match status" value="1"/>
</dbReference>
<dbReference type="Gene3D" id="3.30.70.870">
    <property type="entry name" value="Elongation Factor G (Translational Gtpase), domain 3"/>
    <property type="match status" value="1"/>
</dbReference>
<dbReference type="GO" id="GO:0000027">
    <property type="term" value="P:ribosomal large subunit assembly"/>
    <property type="evidence" value="ECO:0007669"/>
    <property type="project" value="UniProtKB-UniRule"/>
</dbReference>
<dbReference type="GO" id="GO:0003924">
    <property type="term" value="F:GTPase activity"/>
    <property type="evidence" value="ECO:0007669"/>
    <property type="project" value="UniProtKB-UniRule"/>
</dbReference>
<dbReference type="NCBIfam" id="TIGR00231">
    <property type="entry name" value="small_GTP"/>
    <property type="match status" value="1"/>
</dbReference>
<dbReference type="Gene3D" id="3.40.50.300">
    <property type="entry name" value="P-loop containing nucleotide triphosphate hydrolases"/>
    <property type="match status" value="1"/>
</dbReference>
<feature type="binding site" evidence="3">
    <location>
        <begin position="15"/>
        <end position="20"/>
    </location>
    <ligand>
        <name>GTP</name>
        <dbReference type="ChEBI" id="CHEBI:37565"/>
    </ligand>
</feature>
<feature type="binding site" evidence="3">
    <location>
        <begin position="128"/>
        <end position="131"/>
    </location>
    <ligand>
        <name>GTP</name>
        <dbReference type="ChEBI" id="CHEBI:37565"/>
    </ligand>
</feature>
<comment type="catalytic activity">
    <reaction evidence="2 3">
        <text>GTP + H2O = GDP + phosphate + H(+)</text>
        <dbReference type="Rhea" id="RHEA:19669"/>
        <dbReference type="ChEBI" id="CHEBI:15377"/>
        <dbReference type="ChEBI" id="CHEBI:15378"/>
        <dbReference type="ChEBI" id="CHEBI:37565"/>
        <dbReference type="ChEBI" id="CHEBI:43474"/>
        <dbReference type="ChEBI" id="CHEBI:58189"/>
    </reaction>
</comment>
<dbReference type="GO" id="GO:0043022">
    <property type="term" value="F:ribosome binding"/>
    <property type="evidence" value="ECO:0007669"/>
    <property type="project" value="UniProtKB-UniRule"/>
</dbReference>
<dbReference type="InterPro" id="IPR006298">
    <property type="entry name" value="BipA"/>
</dbReference>
<dbReference type="InterPro" id="IPR047041">
    <property type="entry name" value="BipA_GTP-bd_dom"/>
</dbReference>
<dbReference type="FunFam" id="3.40.50.300:FF:000055">
    <property type="entry name" value="GTP-binding protein TypA"/>
    <property type="match status" value="1"/>
</dbReference>
<dbReference type="HAMAP" id="MF_00849">
    <property type="entry name" value="BipA"/>
    <property type="match status" value="1"/>
</dbReference>
<dbReference type="GO" id="GO:0000049">
    <property type="term" value="F:tRNA binding"/>
    <property type="evidence" value="ECO:0007669"/>
    <property type="project" value="UniProtKB-KW"/>
</dbReference>
<comment type="function">
    <text evidence="3">A 50S ribosomal subunit assembly protein with GTPase activity, required for 50S subunit assembly at low temperatures, may also play a role in translation. Binds GTP and analogs. Binds the 70S ribosome between the 30S and 50S subunits, in a similar position as ribosome-bound EF-G; it contacts a number of ribosomal proteins, both rRNAs and the A-site tRNA.</text>
</comment>
<organism evidence="5 6">
    <name type="scientific">Geothermobacter hydrogeniphilus</name>
    <dbReference type="NCBI Taxonomy" id="1969733"/>
    <lineage>
        <taxon>Bacteria</taxon>
        <taxon>Pseudomonadati</taxon>
        <taxon>Thermodesulfobacteriota</taxon>
        <taxon>Desulfuromonadia</taxon>
        <taxon>Desulfuromonadales</taxon>
        <taxon>Geothermobacteraceae</taxon>
        <taxon>Geothermobacter</taxon>
    </lineage>
</organism>
<dbReference type="FunFam" id="2.40.30.10:FF:000016">
    <property type="entry name" value="GTP-binding protein TypA"/>
    <property type="match status" value="1"/>
</dbReference>
<dbReference type="GO" id="GO:0010467">
    <property type="term" value="P:gene expression"/>
    <property type="evidence" value="ECO:0007669"/>
    <property type="project" value="UniProtKB-ARBA"/>
</dbReference>
<dbReference type="EMBL" id="NAAD01000013">
    <property type="protein sequence ID" value="ORJ59091.1"/>
    <property type="molecule type" value="Genomic_DNA"/>
</dbReference>
<dbReference type="InterPro" id="IPR042116">
    <property type="entry name" value="TypA/BipA_C"/>
</dbReference>
<dbReference type="EC" id="3.6.5.-" evidence="3"/>
<dbReference type="InterPro" id="IPR035647">
    <property type="entry name" value="EFG_III/V"/>
</dbReference>
<dbReference type="STRING" id="1969733.B5V00_11010"/>
<dbReference type="InterPro" id="IPR031157">
    <property type="entry name" value="G_TR_CS"/>
</dbReference>
<dbReference type="FunFam" id="3.30.70.870:FF:000003">
    <property type="entry name" value="GTP-binding protein TypA"/>
    <property type="match status" value="1"/>
</dbReference>
<reference evidence="5 6" key="1">
    <citation type="submission" date="2017-03" db="EMBL/GenBank/DDBJ databases">
        <title>Genome sequence of Geothermobacter sp. EPR-M, Deep-Sea Iron Reducer.</title>
        <authorList>
            <person name="Tully B."/>
            <person name="Savalia P."/>
            <person name="Abuyen K."/>
            <person name="Baughan C."/>
            <person name="Romero E."/>
            <person name="Ronkowski C."/>
            <person name="Torres B."/>
            <person name="Tremblay J."/>
            <person name="Trujillo A."/>
            <person name="Tyler M."/>
            <person name="Perez-Rodriguez I."/>
            <person name="Amend J."/>
        </authorList>
    </citation>
    <scope>NUCLEOTIDE SEQUENCE [LARGE SCALE GENOMIC DNA]</scope>
    <source>
        <strain evidence="5 6">EPR-M</strain>
    </source>
</reference>
<dbReference type="InterPro" id="IPR005225">
    <property type="entry name" value="Small_GTP-bd"/>
</dbReference>
<dbReference type="InterPro" id="IPR035651">
    <property type="entry name" value="BipA_V"/>
</dbReference>
<keyword evidence="6" id="KW-1185">Reference proteome</keyword>
<keyword evidence="3" id="KW-0820">tRNA-binding</keyword>
<dbReference type="InterPro" id="IPR004161">
    <property type="entry name" value="EFTu-like_2"/>
</dbReference>
<evidence type="ECO:0000313" key="6">
    <source>
        <dbReference type="Proteomes" id="UP000193136"/>
    </source>
</evidence>
<dbReference type="Pfam" id="PF00679">
    <property type="entry name" value="EFG_C"/>
    <property type="match status" value="1"/>
</dbReference>
<dbReference type="CDD" id="cd01891">
    <property type="entry name" value="TypA_BipA"/>
    <property type="match status" value="1"/>
</dbReference>
<dbReference type="Proteomes" id="UP000193136">
    <property type="component" value="Unassembled WGS sequence"/>
</dbReference>
<dbReference type="InterPro" id="IPR000640">
    <property type="entry name" value="EFG_V-like"/>
</dbReference>
<proteinExistence type="inferred from homology"/>
<dbReference type="SUPFAM" id="SSF50447">
    <property type="entry name" value="Translation proteins"/>
    <property type="match status" value="1"/>
</dbReference>
<dbReference type="PANTHER" id="PTHR42908:SF8">
    <property type="entry name" value="TR-TYPE G DOMAIN-CONTAINING PROTEIN"/>
    <property type="match status" value="1"/>
</dbReference>
<comment type="similarity">
    <text evidence="3">Belongs to the TRAFAC class translation factor GTPase superfamily. Classic translation factor GTPase family. BipA subfamily.</text>
</comment>
<dbReference type="PROSITE" id="PS00301">
    <property type="entry name" value="G_TR_1"/>
    <property type="match status" value="1"/>
</dbReference>
<dbReference type="InterPro" id="IPR048876">
    <property type="entry name" value="BipA_C"/>
</dbReference>
<dbReference type="GO" id="GO:1990904">
    <property type="term" value="C:ribonucleoprotein complex"/>
    <property type="evidence" value="ECO:0007669"/>
    <property type="project" value="TreeGrafter"/>
</dbReference>
<evidence type="ECO:0000313" key="5">
    <source>
        <dbReference type="EMBL" id="ORJ59091.1"/>
    </source>
</evidence>
<protein>
    <recommendedName>
        <fullName evidence="3">Large ribosomal subunit assembly factor BipA</fullName>
        <ecNumber evidence="3">3.6.5.-</ecNumber>
    </recommendedName>
    <alternativeName>
        <fullName evidence="3">GTP-binding protein BipA</fullName>
    </alternativeName>
</protein>
<dbReference type="InterPro" id="IPR000795">
    <property type="entry name" value="T_Tr_GTP-bd_dom"/>
</dbReference>
<gene>
    <name evidence="3" type="primary">bipA</name>
    <name evidence="5" type="ORF">B5V00_11010</name>
</gene>
<evidence type="ECO:0000256" key="3">
    <source>
        <dbReference type="HAMAP-Rule" id="MF_00849"/>
    </source>
</evidence>
<comment type="subcellular location">
    <subcellularLocation>
        <location evidence="3">Cytoplasm</location>
    </subcellularLocation>
    <text evidence="3">Binds to ribosomes.</text>
</comment>
<keyword evidence="3" id="KW-0963">Cytoplasm</keyword>
<dbReference type="CDD" id="cd03691">
    <property type="entry name" value="BipA_TypA_II"/>
    <property type="match status" value="1"/>
</dbReference>
<feature type="domain" description="Tr-type G" evidence="4">
    <location>
        <begin position="3"/>
        <end position="198"/>
    </location>
</feature>
<dbReference type="OrthoDB" id="9801591at2"/>
<dbReference type="NCBIfam" id="TIGR01394">
    <property type="entry name" value="TypA_BipA"/>
    <property type="match status" value="1"/>
</dbReference>
<evidence type="ECO:0000259" key="4">
    <source>
        <dbReference type="PROSITE" id="PS51722"/>
    </source>
</evidence>
<dbReference type="Pfam" id="PF00009">
    <property type="entry name" value="GTP_EFTU"/>
    <property type="match status" value="1"/>
</dbReference>
<dbReference type="SUPFAM" id="SSF54980">
    <property type="entry name" value="EF-G C-terminal domain-like"/>
    <property type="match status" value="2"/>
</dbReference>
<dbReference type="GO" id="GO:0009409">
    <property type="term" value="P:response to cold"/>
    <property type="evidence" value="ECO:0007669"/>
    <property type="project" value="UniProtKB-ARBA"/>
</dbReference>